<evidence type="ECO:0000313" key="4">
    <source>
        <dbReference type="EMBL" id="TQV75821.1"/>
    </source>
</evidence>
<keyword evidence="2" id="KW-0012">Acyltransferase</keyword>
<dbReference type="CDD" id="cd04301">
    <property type="entry name" value="NAT_SF"/>
    <property type="match status" value="1"/>
</dbReference>
<organism evidence="4 5">
    <name type="scientific">Denitrobaculum tricleocarpae</name>
    <dbReference type="NCBI Taxonomy" id="2591009"/>
    <lineage>
        <taxon>Bacteria</taxon>
        <taxon>Pseudomonadati</taxon>
        <taxon>Pseudomonadota</taxon>
        <taxon>Alphaproteobacteria</taxon>
        <taxon>Rhodospirillales</taxon>
        <taxon>Rhodospirillaceae</taxon>
        <taxon>Denitrobaculum</taxon>
    </lineage>
</organism>
<name>A0A545TF63_9PROT</name>
<evidence type="ECO:0000313" key="5">
    <source>
        <dbReference type="Proteomes" id="UP000315252"/>
    </source>
</evidence>
<dbReference type="OrthoDB" id="273614at2"/>
<dbReference type="SUPFAM" id="SSF55729">
    <property type="entry name" value="Acyl-CoA N-acyltransferases (Nat)"/>
    <property type="match status" value="1"/>
</dbReference>
<dbReference type="InterPro" id="IPR000182">
    <property type="entry name" value="GNAT_dom"/>
</dbReference>
<feature type="domain" description="N-acetyltransferase" evidence="3">
    <location>
        <begin position="5"/>
        <end position="152"/>
    </location>
</feature>
<evidence type="ECO:0000256" key="1">
    <source>
        <dbReference type="ARBA" id="ARBA00022679"/>
    </source>
</evidence>
<dbReference type="InterPro" id="IPR016181">
    <property type="entry name" value="Acyl_CoA_acyltransferase"/>
</dbReference>
<gene>
    <name evidence="4" type="ORF">FKG95_23205</name>
</gene>
<dbReference type="RefSeq" id="WP_142898808.1">
    <property type="nucleotide sequence ID" value="NZ_ML660060.1"/>
</dbReference>
<evidence type="ECO:0000256" key="2">
    <source>
        <dbReference type="ARBA" id="ARBA00023315"/>
    </source>
</evidence>
<dbReference type="Pfam" id="PF00583">
    <property type="entry name" value="Acetyltransf_1"/>
    <property type="match status" value="1"/>
</dbReference>
<dbReference type="InterPro" id="IPR050832">
    <property type="entry name" value="Bact_Acetyltransf"/>
</dbReference>
<proteinExistence type="predicted"/>
<reference evidence="4 5" key="1">
    <citation type="submission" date="2019-06" db="EMBL/GenBank/DDBJ databases">
        <title>Whole genome sequence for Rhodospirillaceae sp. R148.</title>
        <authorList>
            <person name="Wang G."/>
        </authorList>
    </citation>
    <scope>NUCLEOTIDE SEQUENCE [LARGE SCALE GENOMIC DNA]</scope>
    <source>
        <strain evidence="4 5">R148</strain>
    </source>
</reference>
<sequence length="152" mass="16839">MEQQANVREATENDLAQVLQLYAQPEIDDGVVLDLEHAKTLLARFAAYPDYKLYVALLEEKVVGSFALLIMDNLGHMGAKSGVMEDVVVDPTIHRKGVGKAMMSAAFEVCRAKGCYKLSLSANLKRDAAHSFYEAIGFERHGYSFLIPLEET</sequence>
<dbReference type="PROSITE" id="PS51186">
    <property type="entry name" value="GNAT"/>
    <property type="match status" value="1"/>
</dbReference>
<dbReference type="EMBL" id="VHSH01000009">
    <property type="protein sequence ID" value="TQV75821.1"/>
    <property type="molecule type" value="Genomic_DNA"/>
</dbReference>
<keyword evidence="1 4" id="KW-0808">Transferase</keyword>
<dbReference type="PANTHER" id="PTHR43877">
    <property type="entry name" value="AMINOALKYLPHOSPHONATE N-ACETYLTRANSFERASE-RELATED-RELATED"/>
    <property type="match status" value="1"/>
</dbReference>
<dbReference type="PANTHER" id="PTHR43877:SF1">
    <property type="entry name" value="ACETYLTRANSFERASE"/>
    <property type="match status" value="1"/>
</dbReference>
<dbReference type="GO" id="GO:0016747">
    <property type="term" value="F:acyltransferase activity, transferring groups other than amino-acyl groups"/>
    <property type="evidence" value="ECO:0007669"/>
    <property type="project" value="InterPro"/>
</dbReference>
<comment type="caution">
    <text evidence="4">The sequence shown here is derived from an EMBL/GenBank/DDBJ whole genome shotgun (WGS) entry which is preliminary data.</text>
</comment>
<keyword evidence="5" id="KW-1185">Reference proteome</keyword>
<evidence type="ECO:0000259" key="3">
    <source>
        <dbReference type="PROSITE" id="PS51186"/>
    </source>
</evidence>
<dbReference type="Gene3D" id="3.40.630.30">
    <property type="match status" value="1"/>
</dbReference>
<dbReference type="Proteomes" id="UP000315252">
    <property type="component" value="Unassembled WGS sequence"/>
</dbReference>
<dbReference type="AlphaFoldDB" id="A0A545TF63"/>
<protein>
    <submittedName>
        <fullName evidence="4">GNAT family N-acetyltransferase</fullName>
    </submittedName>
</protein>
<accession>A0A545TF63</accession>